<reference evidence="2" key="1">
    <citation type="submission" date="2021-01" db="EMBL/GenBank/DDBJ databases">
        <title>Whole genome shotgun sequence of Actinoplanes ferrugineus NBRC 15555.</title>
        <authorList>
            <person name="Komaki H."/>
            <person name="Tamura T."/>
        </authorList>
    </citation>
    <scope>NUCLEOTIDE SEQUENCE</scope>
    <source>
        <strain evidence="2">NBRC 15555</strain>
    </source>
</reference>
<sequence length="290" mass="28061">MKIRHRAAVVAAVAGIAVTGAIPALAGPALAGPALAGPALATTGAGTPKPAAGTATVFSADGTLAALSGLRLSLTGDNGRTAVTVDPKAAVTLDGNTAKLVALPLGARVKLSGNTTDGVSVATRVDASSVRPFVAAGSVSGVDLEDKTVSVTPLLGSDRTARSYPVAPAASITLDGRKVALSALPAGAHIVVLGSVIGCQVYSAKSLTALSRWDLKLSGTVSAVDAAKGVVTVDADGAAVKLDVAPNATIKVNGARATLAGLPIGAAVNLTGTGSTRGSVVSGITAKVKI</sequence>
<feature type="signal peptide" evidence="1">
    <location>
        <begin position="1"/>
        <end position="26"/>
    </location>
</feature>
<feature type="chain" id="PRO_5037276473" description="DUF5666 domain-containing protein" evidence="1">
    <location>
        <begin position="27"/>
        <end position="290"/>
    </location>
</feature>
<dbReference type="EMBL" id="BOMM01000057">
    <property type="protein sequence ID" value="GIE14659.1"/>
    <property type="molecule type" value="Genomic_DNA"/>
</dbReference>
<evidence type="ECO:0000313" key="3">
    <source>
        <dbReference type="Proteomes" id="UP000598174"/>
    </source>
</evidence>
<dbReference type="AlphaFoldDB" id="A0A919MH79"/>
<protein>
    <recommendedName>
        <fullName evidence="4">DUF5666 domain-containing protein</fullName>
    </recommendedName>
</protein>
<organism evidence="2 3">
    <name type="scientific">Paractinoplanes ferrugineus</name>
    <dbReference type="NCBI Taxonomy" id="113564"/>
    <lineage>
        <taxon>Bacteria</taxon>
        <taxon>Bacillati</taxon>
        <taxon>Actinomycetota</taxon>
        <taxon>Actinomycetes</taxon>
        <taxon>Micromonosporales</taxon>
        <taxon>Micromonosporaceae</taxon>
        <taxon>Paractinoplanes</taxon>
    </lineage>
</organism>
<evidence type="ECO:0000313" key="2">
    <source>
        <dbReference type="EMBL" id="GIE14659.1"/>
    </source>
</evidence>
<name>A0A919MH79_9ACTN</name>
<dbReference type="RefSeq" id="WP_203821061.1">
    <property type="nucleotide sequence ID" value="NZ_BAAABP010000017.1"/>
</dbReference>
<dbReference type="Proteomes" id="UP000598174">
    <property type="component" value="Unassembled WGS sequence"/>
</dbReference>
<gene>
    <name evidence="2" type="ORF">Afe05nite_64990</name>
</gene>
<accession>A0A919MH79</accession>
<evidence type="ECO:0000256" key="1">
    <source>
        <dbReference type="SAM" id="SignalP"/>
    </source>
</evidence>
<comment type="caution">
    <text evidence="2">The sequence shown here is derived from an EMBL/GenBank/DDBJ whole genome shotgun (WGS) entry which is preliminary data.</text>
</comment>
<keyword evidence="3" id="KW-1185">Reference proteome</keyword>
<evidence type="ECO:0008006" key="4">
    <source>
        <dbReference type="Google" id="ProtNLM"/>
    </source>
</evidence>
<keyword evidence="1" id="KW-0732">Signal</keyword>
<proteinExistence type="predicted"/>